<evidence type="ECO:0000313" key="7">
    <source>
        <dbReference type="EMBL" id="PAP94824.1"/>
    </source>
</evidence>
<dbReference type="InterPro" id="IPR012340">
    <property type="entry name" value="NA-bd_OB-fold"/>
</dbReference>
<dbReference type="Proteomes" id="UP000215931">
    <property type="component" value="Unassembled WGS sequence"/>
</dbReference>
<dbReference type="SUPFAM" id="SSF52540">
    <property type="entry name" value="P-loop containing nucleoside triphosphate hydrolases"/>
    <property type="match status" value="1"/>
</dbReference>
<dbReference type="InterPro" id="IPR027417">
    <property type="entry name" value="P-loop_NTPase"/>
</dbReference>
<evidence type="ECO:0000256" key="4">
    <source>
        <dbReference type="ARBA" id="ARBA00022741"/>
    </source>
</evidence>
<comment type="subcellular location">
    <subcellularLocation>
        <location evidence="1">Cell inner membrane</location>
        <topology evidence="1">Peripheral membrane protein</topology>
    </subcellularLocation>
</comment>
<dbReference type="AlphaFoldDB" id="A0A271KHA6"/>
<feature type="domain" description="ABC transporter" evidence="6">
    <location>
        <begin position="4"/>
        <end position="234"/>
    </location>
</feature>
<evidence type="ECO:0000313" key="8">
    <source>
        <dbReference type="Proteomes" id="UP000215931"/>
    </source>
</evidence>
<dbReference type="Gene3D" id="2.40.50.100">
    <property type="match status" value="1"/>
</dbReference>
<dbReference type="Gene3D" id="3.40.50.300">
    <property type="entry name" value="P-loop containing nucleotide triphosphate hydrolases"/>
    <property type="match status" value="1"/>
</dbReference>
<name>A0A271KHA6_9HYPH</name>
<dbReference type="PANTHER" id="PTHR43875:SF1">
    <property type="entry name" value="OSMOPROTECTIVE COMPOUNDS UPTAKE ATP-BINDING PROTEIN GGTA"/>
    <property type="match status" value="1"/>
</dbReference>
<evidence type="ECO:0000256" key="3">
    <source>
        <dbReference type="ARBA" id="ARBA00022448"/>
    </source>
</evidence>
<dbReference type="RefSeq" id="WP_095518739.1">
    <property type="nucleotide sequence ID" value="NZ_NPKH01000020.1"/>
</dbReference>
<accession>A0A271KHA6</accession>
<dbReference type="InterPro" id="IPR003593">
    <property type="entry name" value="AAA+_ATPase"/>
</dbReference>
<dbReference type="GO" id="GO:0005524">
    <property type="term" value="F:ATP binding"/>
    <property type="evidence" value="ECO:0007669"/>
    <property type="project" value="UniProtKB-KW"/>
</dbReference>
<evidence type="ECO:0000259" key="6">
    <source>
        <dbReference type="PROSITE" id="PS50893"/>
    </source>
</evidence>
<dbReference type="SUPFAM" id="SSF50331">
    <property type="entry name" value="MOP-like"/>
    <property type="match status" value="1"/>
</dbReference>
<keyword evidence="5 7" id="KW-0067">ATP-binding</keyword>
<dbReference type="GO" id="GO:0140359">
    <property type="term" value="F:ABC-type transporter activity"/>
    <property type="evidence" value="ECO:0007669"/>
    <property type="project" value="UniProtKB-ARBA"/>
</dbReference>
<keyword evidence="3" id="KW-0813">Transport</keyword>
<protein>
    <submittedName>
        <fullName evidence="7">Sugar ABC transporter ATP-binding protein</fullName>
    </submittedName>
</protein>
<dbReference type="InterPro" id="IPR047641">
    <property type="entry name" value="ABC_transpr_MalK/UgpC-like"/>
</dbReference>
<dbReference type="FunFam" id="3.40.50.300:FF:000042">
    <property type="entry name" value="Maltose/maltodextrin ABC transporter, ATP-binding protein"/>
    <property type="match status" value="1"/>
</dbReference>
<dbReference type="SMART" id="SM00382">
    <property type="entry name" value="AAA"/>
    <property type="match status" value="1"/>
</dbReference>
<dbReference type="GO" id="GO:0016887">
    <property type="term" value="F:ATP hydrolysis activity"/>
    <property type="evidence" value="ECO:0007669"/>
    <property type="project" value="InterPro"/>
</dbReference>
<organism evidence="7 8">
    <name type="scientific">Mesorhizobium wenxiniae</name>
    <dbReference type="NCBI Taxonomy" id="2014805"/>
    <lineage>
        <taxon>Bacteria</taxon>
        <taxon>Pseudomonadati</taxon>
        <taxon>Pseudomonadota</taxon>
        <taxon>Alphaproteobacteria</taxon>
        <taxon>Hyphomicrobiales</taxon>
        <taxon>Phyllobacteriaceae</taxon>
        <taxon>Mesorhizobium</taxon>
    </lineage>
</organism>
<dbReference type="Pfam" id="PF00005">
    <property type="entry name" value="ABC_tran"/>
    <property type="match status" value="1"/>
</dbReference>
<keyword evidence="4" id="KW-0547">Nucleotide-binding</keyword>
<dbReference type="InterPro" id="IPR003439">
    <property type="entry name" value="ABC_transporter-like_ATP-bd"/>
</dbReference>
<proteinExistence type="inferred from homology"/>
<comment type="similarity">
    <text evidence="2">Belongs to the ABC transporter superfamily.</text>
</comment>
<reference evidence="7 8" key="1">
    <citation type="submission" date="2017-08" db="EMBL/GenBank/DDBJ databases">
        <title>Mesorhizobium wenxinae sp. nov., a novel rhizobial species isolated from root nodules of chickpea (Cicer arietinum L.).</title>
        <authorList>
            <person name="Zhang J."/>
        </authorList>
    </citation>
    <scope>NUCLEOTIDE SEQUENCE [LARGE SCALE GENOMIC DNA]</scope>
    <source>
        <strain evidence="8">WYCCWR 10019</strain>
    </source>
</reference>
<gene>
    <name evidence="7" type="ORF">CIT31_11845</name>
</gene>
<keyword evidence="8" id="KW-1185">Reference proteome</keyword>
<dbReference type="EMBL" id="NPKH01000020">
    <property type="protein sequence ID" value="PAP94824.1"/>
    <property type="molecule type" value="Genomic_DNA"/>
</dbReference>
<evidence type="ECO:0000256" key="1">
    <source>
        <dbReference type="ARBA" id="ARBA00004417"/>
    </source>
</evidence>
<evidence type="ECO:0000256" key="2">
    <source>
        <dbReference type="ARBA" id="ARBA00005417"/>
    </source>
</evidence>
<dbReference type="PROSITE" id="PS50893">
    <property type="entry name" value="ABC_TRANSPORTER_2"/>
    <property type="match status" value="1"/>
</dbReference>
<dbReference type="OrthoDB" id="7804058at2"/>
<dbReference type="PANTHER" id="PTHR43875">
    <property type="entry name" value="MALTODEXTRIN IMPORT ATP-BINDING PROTEIN MSMX"/>
    <property type="match status" value="1"/>
</dbReference>
<evidence type="ECO:0000256" key="5">
    <source>
        <dbReference type="ARBA" id="ARBA00022840"/>
    </source>
</evidence>
<dbReference type="GO" id="GO:0055052">
    <property type="term" value="C:ATP-binding cassette (ABC) transporter complex, substrate-binding subunit-containing"/>
    <property type="evidence" value="ECO:0007669"/>
    <property type="project" value="TreeGrafter"/>
</dbReference>
<comment type="caution">
    <text evidence="7">The sequence shown here is derived from an EMBL/GenBank/DDBJ whole genome shotgun (WGS) entry which is preliminary data.</text>
</comment>
<dbReference type="Gene3D" id="2.40.50.140">
    <property type="entry name" value="Nucleic acid-binding proteins"/>
    <property type="match status" value="1"/>
</dbReference>
<sequence>MSAIHLQNLVKKFGDFTALKTMDLAIADGEFMALLGPSGCGKSTTMNMIAGMEEPTSGKILFGERDMTGVPMGRRGVGFVFQNYAIFTHMSVRQNLAYGPKMRGAPKAEIDRRVGAIAEMLQLTPLLDRKADRLSVNILQRVAIGRSAIMEPAIFLLDEPLSNVDAAFRAVMRTELKQLQRQFRQTMVYVTHDQLEAMTMADRITVMDHGVLQQVGTPLEVYNDPANVFVARFIGAPGMNLLRGRPAESDRGLVVDLGPLGVTPPLPVEITAAVRGVRGEVLYGFRPEQVTLAESGRGLSMPVNFVERIGARTIIHLGDGEAAVKAVLDNDVALSVGQTAVIAPAAQSVRVFDAATGLAMKAG</sequence>
<dbReference type="InterPro" id="IPR008995">
    <property type="entry name" value="Mo/tungstate-bd_C_term_dom"/>
</dbReference>